<evidence type="ECO:0000256" key="2">
    <source>
        <dbReference type="ARBA" id="ARBA00038695"/>
    </source>
</evidence>
<keyword evidence="1 4" id="KW-0810">Translation regulation</keyword>
<reference evidence="7" key="1">
    <citation type="submission" date="2020-01" db="EMBL/GenBank/DDBJ databases">
        <authorList>
            <person name="Rat A."/>
        </authorList>
    </citation>
    <scope>NUCLEOTIDE SEQUENCE</scope>
    <source>
        <strain evidence="7">LMG 31231</strain>
    </source>
</reference>
<organism evidence="7 8">
    <name type="scientific">Neoroseomonas soli</name>
    <dbReference type="NCBI Taxonomy" id="1081025"/>
    <lineage>
        <taxon>Bacteria</taxon>
        <taxon>Pseudomonadati</taxon>
        <taxon>Pseudomonadota</taxon>
        <taxon>Alphaproteobacteria</taxon>
        <taxon>Acetobacterales</taxon>
        <taxon>Acetobacteraceae</taxon>
        <taxon>Neoroseomonas</taxon>
    </lineage>
</organism>
<evidence type="ECO:0000256" key="3">
    <source>
        <dbReference type="ARBA" id="ARBA00041148"/>
    </source>
</evidence>
<evidence type="ECO:0000256" key="5">
    <source>
        <dbReference type="SAM" id="MobiDB-lite"/>
    </source>
</evidence>
<dbReference type="RefSeq" id="WP_211862649.1">
    <property type="nucleotide sequence ID" value="NZ_JAAEDM010000035.1"/>
</dbReference>
<dbReference type="InterPro" id="IPR032528">
    <property type="entry name" value="Ribosom_S30AE_C"/>
</dbReference>
<dbReference type="PANTHER" id="PTHR33231">
    <property type="entry name" value="30S RIBOSOMAL PROTEIN"/>
    <property type="match status" value="1"/>
</dbReference>
<dbReference type="Pfam" id="PF02482">
    <property type="entry name" value="Ribosomal_S30AE"/>
    <property type="match status" value="1"/>
</dbReference>
<feature type="domain" description="Sigma 54 modulation/S30EA ribosomal protein C-terminal" evidence="6">
    <location>
        <begin position="139"/>
        <end position="190"/>
    </location>
</feature>
<dbReference type="EMBL" id="JAAEDM010000035">
    <property type="protein sequence ID" value="MBR0672228.1"/>
    <property type="molecule type" value="Genomic_DNA"/>
</dbReference>
<proteinExistence type="inferred from homology"/>
<dbReference type="InterPro" id="IPR034694">
    <property type="entry name" value="HPF_long/plastid"/>
</dbReference>
<protein>
    <recommendedName>
        <fullName evidence="3 4">Ribosome hibernation promoting factor</fullName>
        <shortName evidence="4">HPF</shortName>
    </recommendedName>
</protein>
<evidence type="ECO:0000259" key="6">
    <source>
        <dbReference type="Pfam" id="PF16321"/>
    </source>
</evidence>
<keyword evidence="8" id="KW-1185">Reference proteome</keyword>
<dbReference type="Pfam" id="PF16321">
    <property type="entry name" value="Ribosom_S30AE_C"/>
    <property type="match status" value="1"/>
</dbReference>
<dbReference type="AlphaFoldDB" id="A0A9X9WYJ9"/>
<keyword evidence="4" id="KW-0963">Cytoplasm</keyword>
<dbReference type="NCBIfam" id="TIGR00741">
    <property type="entry name" value="yfiA"/>
    <property type="match status" value="1"/>
</dbReference>
<comment type="caution">
    <text evidence="7">The sequence shown here is derived from an EMBL/GenBank/DDBJ whole genome shotgun (WGS) entry which is preliminary data.</text>
</comment>
<dbReference type="InterPro" id="IPR003489">
    <property type="entry name" value="RHF/RaiA"/>
</dbReference>
<dbReference type="InterPro" id="IPR036567">
    <property type="entry name" value="RHF-like"/>
</dbReference>
<sequence length="197" mass="21933">MHVTVAGKQVETGEALKVHVRDGLDMITRKYFDHALEANVTFHRSRAHFACDINLKAGRGLTMRAEGEGVDAHRAFDEAAEHLAKRLRRYRRRMNEHARSAAPDRGAPAEAAPQGRERVLRAIEEEEEAPAPNGADHGAIIAEHPADITFLTVGEAVMRMDLAHVPVLMFRNKATRALNVVYRRTDGNVGWIDPEFG</sequence>
<dbReference type="GO" id="GO:0045900">
    <property type="term" value="P:negative regulation of translational elongation"/>
    <property type="evidence" value="ECO:0007669"/>
    <property type="project" value="TreeGrafter"/>
</dbReference>
<evidence type="ECO:0000256" key="4">
    <source>
        <dbReference type="HAMAP-Rule" id="MF_00839"/>
    </source>
</evidence>
<evidence type="ECO:0000256" key="1">
    <source>
        <dbReference type="ARBA" id="ARBA00022845"/>
    </source>
</evidence>
<feature type="compositionally biased region" description="Low complexity" evidence="5">
    <location>
        <begin position="101"/>
        <end position="113"/>
    </location>
</feature>
<dbReference type="Gene3D" id="3.30.160.100">
    <property type="entry name" value="Ribosome hibernation promotion factor-like"/>
    <property type="match status" value="1"/>
</dbReference>
<reference evidence="7" key="2">
    <citation type="journal article" date="2021" name="Syst. Appl. Microbiol.">
        <title>Roseomonas hellenica sp. nov., isolated from roots of wild-growing Alkanna tinctoria.</title>
        <authorList>
            <person name="Rat A."/>
            <person name="Naranjo H.D."/>
            <person name="Lebbe L."/>
            <person name="Cnockaert M."/>
            <person name="Krigas N."/>
            <person name="Grigoriadou K."/>
            <person name="Maloupa E."/>
            <person name="Willems A."/>
        </authorList>
    </citation>
    <scope>NUCLEOTIDE SEQUENCE</scope>
    <source>
        <strain evidence="7">LMG 31231</strain>
    </source>
</reference>
<comment type="subunit">
    <text evidence="4">Interacts with 100S ribosomes.</text>
</comment>
<gene>
    <name evidence="7" type="primary">raiA</name>
    <name evidence="4" type="synonym">hpf</name>
    <name evidence="7" type="ORF">GXW76_13685</name>
</gene>
<dbReference type="Gene3D" id="3.30.505.50">
    <property type="entry name" value="Sigma 54 modulation/S30EA ribosomal protein, C-terminal domain"/>
    <property type="match status" value="1"/>
</dbReference>
<dbReference type="InterPro" id="IPR050574">
    <property type="entry name" value="HPF/YfiA_ribosome-assoc"/>
</dbReference>
<comment type="function">
    <text evidence="4">Required for dimerization of active 70S ribosomes into 100S ribosomes in stationary phase; 100S ribosomes are translationally inactive and sometimes present during exponential growth.</text>
</comment>
<feature type="region of interest" description="Disordered" evidence="5">
    <location>
        <begin position="95"/>
        <end position="115"/>
    </location>
</feature>
<dbReference type="HAMAP" id="MF_00839">
    <property type="entry name" value="HPF"/>
    <property type="match status" value="1"/>
</dbReference>
<comment type="similarity">
    <text evidence="4">Belongs to the HPF/YfiA ribosome-associated protein family. Long HPF subfamily.</text>
</comment>
<dbReference type="InterPro" id="IPR038416">
    <property type="entry name" value="Ribosom_S30AE_C_sf"/>
</dbReference>
<dbReference type="GO" id="GO:0043024">
    <property type="term" value="F:ribosomal small subunit binding"/>
    <property type="evidence" value="ECO:0007669"/>
    <property type="project" value="TreeGrafter"/>
</dbReference>
<name>A0A9X9WYJ9_9PROT</name>
<accession>A0A9X9WYJ9</accession>
<dbReference type="Proteomes" id="UP001138751">
    <property type="component" value="Unassembled WGS sequence"/>
</dbReference>
<evidence type="ECO:0000313" key="8">
    <source>
        <dbReference type="Proteomes" id="UP001138751"/>
    </source>
</evidence>
<dbReference type="SUPFAM" id="SSF69754">
    <property type="entry name" value="Ribosome binding protein Y (YfiA homologue)"/>
    <property type="match status" value="1"/>
</dbReference>
<dbReference type="GO" id="GO:0022627">
    <property type="term" value="C:cytosolic small ribosomal subunit"/>
    <property type="evidence" value="ECO:0007669"/>
    <property type="project" value="TreeGrafter"/>
</dbReference>
<dbReference type="PANTHER" id="PTHR33231:SF1">
    <property type="entry name" value="30S RIBOSOMAL PROTEIN"/>
    <property type="match status" value="1"/>
</dbReference>
<comment type="subcellular location">
    <subcellularLocation>
        <location evidence="4">Cytoplasm</location>
    </subcellularLocation>
</comment>
<comment type="subunit">
    <text evidence="2">Associates exclusively with 100S ribosomes, which are dimers of 70S ribosomes.</text>
</comment>
<evidence type="ECO:0000313" key="7">
    <source>
        <dbReference type="EMBL" id="MBR0672228.1"/>
    </source>
</evidence>